<accession>A0AAN7WA40</accession>
<reference evidence="2" key="1">
    <citation type="submission" date="2023-08" db="EMBL/GenBank/DDBJ databases">
        <title>Black Yeasts Isolated from many extreme environments.</title>
        <authorList>
            <person name="Coleine C."/>
            <person name="Stajich J.E."/>
            <person name="Selbmann L."/>
        </authorList>
    </citation>
    <scope>NUCLEOTIDE SEQUENCE</scope>
    <source>
        <strain evidence="2">CCFEE 5810</strain>
    </source>
</reference>
<dbReference type="EMBL" id="JAVRQU010000017">
    <property type="protein sequence ID" value="KAK5693394.1"/>
    <property type="molecule type" value="Genomic_DNA"/>
</dbReference>
<sequence length="318" mass="35531">MDPNVALARETPHLMKLPQEMLDMIFELAYASDGMLKVLSKDGWEFGQKWSTKRSGWPFPALKVDTFMVSKAYFVNAAKACIQRQIVCGDADDIRVAVRSLCVFTMAGLGNVWLRRLESPLLIMPFKGVQNLKHLILEIKDFDFRRDRKEPFDLEMAEADFCKIDDISTVLELRGIKHFELQHHPSIYDKKPDQIARWNRNMQRLDTLIRSKVLQPKAPSSGSNLPGGMLGSSALYPGSLVSATGSQLLSASSASASHRSLDARRESTSAMTPPGPPPKDRITARDIPSSIEGLKSLLDTNGTAFVAWVEDMKRLAQR</sequence>
<gene>
    <name evidence="2" type="ORF">LTR97_009963</name>
</gene>
<comment type="caution">
    <text evidence="2">The sequence shown here is derived from an EMBL/GenBank/DDBJ whole genome shotgun (WGS) entry which is preliminary data.</text>
</comment>
<evidence type="ECO:0000256" key="1">
    <source>
        <dbReference type="SAM" id="MobiDB-lite"/>
    </source>
</evidence>
<name>A0AAN7WA40_9PEZI</name>
<evidence type="ECO:0000313" key="2">
    <source>
        <dbReference type="EMBL" id="KAK5693394.1"/>
    </source>
</evidence>
<dbReference type="AlphaFoldDB" id="A0AAN7WA40"/>
<organism evidence="2 3">
    <name type="scientific">Elasticomyces elasticus</name>
    <dbReference type="NCBI Taxonomy" id="574655"/>
    <lineage>
        <taxon>Eukaryota</taxon>
        <taxon>Fungi</taxon>
        <taxon>Dikarya</taxon>
        <taxon>Ascomycota</taxon>
        <taxon>Pezizomycotina</taxon>
        <taxon>Dothideomycetes</taxon>
        <taxon>Dothideomycetidae</taxon>
        <taxon>Mycosphaerellales</taxon>
        <taxon>Teratosphaeriaceae</taxon>
        <taxon>Elasticomyces</taxon>
    </lineage>
</organism>
<feature type="region of interest" description="Disordered" evidence="1">
    <location>
        <begin position="254"/>
        <end position="285"/>
    </location>
</feature>
<dbReference type="Proteomes" id="UP001310594">
    <property type="component" value="Unassembled WGS sequence"/>
</dbReference>
<proteinExistence type="predicted"/>
<evidence type="ECO:0000313" key="3">
    <source>
        <dbReference type="Proteomes" id="UP001310594"/>
    </source>
</evidence>
<protein>
    <submittedName>
        <fullName evidence="2">Uncharacterized protein</fullName>
    </submittedName>
</protein>